<dbReference type="RefSeq" id="WP_141608896.1">
    <property type="nucleotide sequence ID" value="NZ_VIGC02000005.1"/>
</dbReference>
<dbReference type="Gene3D" id="3.40.50.1000">
    <property type="entry name" value="HAD superfamily/HAD-like"/>
    <property type="match status" value="1"/>
</dbReference>
<keyword evidence="1" id="KW-0378">Hydrolase</keyword>
<dbReference type="PRINTS" id="PR00413">
    <property type="entry name" value="HADHALOGNASE"/>
</dbReference>
<dbReference type="GO" id="GO:0006281">
    <property type="term" value="P:DNA repair"/>
    <property type="evidence" value="ECO:0007669"/>
    <property type="project" value="TreeGrafter"/>
</dbReference>
<evidence type="ECO:0000313" key="2">
    <source>
        <dbReference type="Proteomes" id="UP000317371"/>
    </source>
</evidence>
<reference evidence="1 2" key="1">
    <citation type="submission" date="2019-06" db="EMBL/GenBank/DDBJ databases">
        <title>Genome sequence of Litorilinea aerophila BAA-2444.</title>
        <authorList>
            <person name="Maclea K.S."/>
            <person name="Maurais E.G."/>
            <person name="Iannazzi L.C."/>
        </authorList>
    </citation>
    <scope>NUCLEOTIDE SEQUENCE [LARGE SCALE GENOMIC DNA]</scope>
    <source>
        <strain evidence="1 2">ATCC BAA-2444</strain>
    </source>
</reference>
<gene>
    <name evidence="1" type="ORF">FKZ61_04510</name>
</gene>
<evidence type="ECO:0000313" key="1">
    <source>
        <dbReference type="EMBL" id="TQE96911.1"/>
    </source>
</evidence>
<dbReference type="PANTHER" id="PTHR43434:SF1">
    <property type="entry name" value="PHOSPHOGLYCOLATE PHOSPHATASE"/>
    <property type="match status" value="1"/>
</dbReference>
<dbReference type="InterPro" id="IPR023214">
    <property type="entry name" value="HAD_sf"/>
</dbReference>
<dbReference type="InterPro" id="IPR036412">
    <property type="entry name" value="HAD-like_sf"/>
</dbReference>
<dbReference type="InterPro" id="IPR006439">
    <property type="entry name" value="HAD-SF_hydro_IA"/>
</dbReference>
<organism evidence="1 2">
    <name type="scientific">Litorilinea aerophila</name>
    <dbReference type="NCBI Taxonomy" id="1204385"/>
    <lineage>
        <taxon>Bacteria</taxon>
        <taxon>Bacillati</taxon>
        <taxon>Chloroflexota</taxon>
        <taxon>Caldilineae</taxon>
        <taxon>Caldilineales</taxon>
        <taxon>Caldilineaceae</taxon>
        <taxon>Litorilinea</taxon>
    </lineage>
</organism>
<dbReference type="InParanoid" id="A0A540VJJ5"/>
<dbReference type="PANTHER" id="PTHR43434">
    <property type="entry name" value="PHOSPHOGLYCOLATE PHOSPHATASE"/>
    <property type="match status" value="1"/>
</dbReference>
<dbReference type="NCBIfam" id="TIGR01509">
    <property type="entry name" value="HAD-SF-IA-v3"/>
    <property type="match status" value="1"/>
</dbReference>
<dbReference type="AlphaFoldDB" id="A0A540VJJ5"/>
<dbReference type="SFLD" id="SFLDS00003">
    <property type="entry name" value="Haloacid_Dehalogenase"/>
    <property type="match status" value="1"/>
</dbReference>
<dbReference type="GO" id="GO:0005829">
    <property type="term" value="C:cytosol"/>
    <property type="evidence" value="ECO:0007669"/>
    <property type="project" value="TreeGrafter"/>
</dbReference>
<proteinExistence type="predicted"/>
<dbReference type="SFLD" id="SFLDG01129">
    <property type="entry name" value="C1.5:_HAD__Beta-PGM__Phosphata"/>
    <property type="match status" value="1"/>
</dbReference>
<dbReference type="InterPro" id="IPR050155">
    <property type="entry name" value="HAD-like_hydrolase_sf"/>
</dbReference>
<name>A0A540VJJ5_9CHLR</name>
<dbReference type="SUPFAM" id="SSF56784">
    <property type="entry name" value="HAD-like"/>
    <property type="match status" value="1"/>
</dbReference>
<comment type="caution">
    <text evidence="1">The sequence shown here is derived from an EMBL/GenBank/DDBJ whole genome shotgun (WGS) entry which is preliminary data.</text>
</comment>
<accession>A0A540VJJ5</accession>
<sequence>MVEAVILDRDGVLTYFDLEVAAVHLAQLIPMPLHQLAERWFAWGSHHGAPQNLAQEQQFFQEFWLEICQELGLPEAIRQQLVAFDYTVCVRPYPEVTQVLAALDKQPVRIGVLSNFALASLEASLEAAGLARYIDVACAAPVIGAAKPAPAAYLTVMERLGVDPTDCLFVDDEEICVEGARAVGMRAYLMDRQRPDHDLAAHILRDLTPLPHLTGH</sequence>
<dbReference type="Proteomes" id="UP000317371">
    <property type="component" value="Unassembled WGS sequence"/>
</dbReference>
<keyword evidence="2" id="KW-1185">Reference proteome</keyword>
<protein>
    <submittedName>
        <fullName evidence="1">HAD family hydrolase</fullName>
    </submittedName>
</protein>
<dbReference type="GO" id="GO:0008967">
    <property type="term" value="F:phosphoglycolate phosphatase activity"/>
    <property type="evidence" value="ECO:0007669"/>
    <property type="project" value="TreeGrafter"/>
</dbReference>
<dbReference type="OrthoDB" id="9809962at2"/>
<dbReference type="Pfam" id="PF00702">
    <property type="entry name" value="Hydrolase"/>
    <property type="match status" value="1"/>
</dbReference>
<dbReference type="EMBL" id="VIGC01000005">
    <property type="protein sequence ID" value="TQE96911.1"/>
    <property type="molecule type" value="Genomic_DNA"/>
</dbReference>